<evidence type="ECO:0008006" key="5">
    <source>
        <dbReference type="Google" id="ProtNLM"/>
    </source>
</evidence>
<evidence type="ECO:0000313" key="3">
    <source>
        <dbReference type="EMBL" id="GEA83632.1"/>
    </source>
</evidence>
<dbReference type="Gene3D" id="2.60.40.2700">
    <property type="match status" value="2"/>
</dbReference>
<keyword evidence="2" id="KW-0732">Signal</keyword>
<reference evidence="3 4" key="1">
    <citation type="submission" date="2019-06" db="EMBL/GenBank/DDBJ databases">
        <title>Whole genome shotgun sequence of Cellulomonas gelida NBRC 3748.</title>
        <authorList>
            <person name="Hosoyama A."/>
            <person name="Uohara A."/>
            <person name="Ohji S."/>
            <person name="Ichikawa N."/>
        </authorList>
    </citation>
    <scope>NUCLEOTIDE SEQUENCE [LARGE SCALE GENOMIC DNA]</scope>
    <source>
        <strain evidence="3 4">NBRC 3748</strain>
    </source>
</reference>
<proteinExistence type="predicted"/>
<organism evidence="3 4">
    <name type="scientific">Cellulomonas gelida</name>
    <dbReference type="NCBI Taxonomy" id="1712"/>
    <lineage>
        <taxon>Bacteria</taxon>
        <taxon>Bacillati</taxon>
        <taxon>Actinomycetota</taxon>
        <taxon>Actinomycetes</taxon>
        <taxon>Micrococcales</taxon>
        <taxon>Cellulomonadaceae</taxon>
        <taxon>Cellulomonas</taxon>
    </lineage>
</organism>
<dbReference type="EMBL" id="BJLQ01000006">
    <property type="protein sequence ID" value="GEA83632.1"/>
    <property type="molecule type" value="Genomic_DNA"/>
</dbReference>
<evidence type="ECO:0000313" key="4">
    <source>
        <dbReference type="Proteomes" id="UP000320461"/>
    </source>
</evidence>
<dbReference type="PROSITE" id="PS51318">
    <property type="entry name" value="TAT"/>
    <property type="match status" value="1"/>
</dbReference>
<sequence>MHQISNPARPRVLVALLALVAALGAMLAGATPAAAAGTTSTSTTSTAATTTSISGTLSAPTGTDTELTLVMAWAPGATGEDASAFAFPEPDGSFSLTGLKAGRSYQISVLDVLGVMGGGYYTPGALVARAADATLVRAGTTGLAVTAHASAKATDVTVVLPSDGKEPRWSPAGFFVVEPGNGRLMGIAGNALLADLIGPGDGTLPFGEQLASAAATAGAAAQARATRAATTASGEAVQLTLPTQGLLAGARYTVAIPVDTGDDTVHFEDAYYYGGKNRALTRSLTTASSFAGGASRVDVHVLGAQPRTVPTVTGRAQVGAALTAKAGTWSVKGKVSFQWLRDGAPISGATASTYRLRAADRGAAISVRTRLRPYVDGYGHGVRTSVPTNTVRRGSAPTVTGAPTITGVAAVGRTLTASPGTWSRSGLRYAFQWQRDGAAIPGATASTYVLTSADAGRTIRVKVTASKTGYHNGTAYSATRTIRR</sequence>
<dbReference type="InterPro" id="IPR006311">
    <property type="entry name" value="TAT_signal"/>
</dbReference>
<evidence type="ECO:0000256" key="2">
    <source>
        <dbReference type="SAM" id="SignalP"/>
    </source>
</evidence>
<dbReference type="RefSeq" id="WP_170210893.1">
    <property type="nucleotide sequence ID" value="NZ_BJLQ01000006.1"/>
</dbReference>
<feature type="compositionally biased region" description="Low complexity" evidence="1">
    <location>
        <begin position="36"/>
        <end position="59"/>
    </location>
</feature>
<feature type="signal peptide" evidence="2">
    <location>
        <begin position="1"/>
        <end position="35"/>
    </location>
</feature>
<evidence type="ECO:0000256" key="1">
    <source>
        <dbReference type="SAM" id="MobiDB-lite"/>
    </source>
</evidence>
<dbReference type="Proteomes" id="UP000320461">
    <property type="component" value="Unassembled WGS sequence"/>
</dbReference>
<accession>A0A4Y3KI09</accession>
<keyword evidence="4" id="KW-1185">Reference proteome</keyword>
<name>A0A4Y3KI09_9CELL</name>
<comment type="caution">
    <text evidence="3">The sequence shown here is derived from an EMBL/GenBank/DDBJ whole genome shotgun (WGS) entry which is preliminary data.</text>
</comment>
<protein>
    <recommendedName>
        <fullName evidence="5">Fibronectin type-III domain-containing protein</fullName>
    </recommendedName>
</protein>
<feature type="region of interest" description="Disordered" evidence="1">
    <location>
        <begin position="36"/>
        <end position="60"/>
    </location>
</feature>
<feature type="chain" id="PRO_5021366011" description="Fibronectin type-III domain-containing protein" evidence="2">
    <location>
        <begin position="36"/>
        <end position="484"/>
    </location>
</feature>
<gene>
    <name evidence="3" type="ORF">CGE01nite_08830</name>
</gene>
<dbReference type="AlphaFoldDB" id="A0A4Y3KI09"/>